<evidence type="ECO:0000313" key="1">
    <source>
        <dbReference type="EMBL" id="VDD87840.1"/>
    </source>
</evidence>
<gene>
    <name evidence="1" type="ORF">EVEC_LOCUS2983</name>
</gene>
<accession>A0A0N4V048</accession>
<organism evidence="3">
    <name type="scientific">Enterobius vermicularis</name>
    <name type="common">Human pinworm</name>
    <dbReference type="NCBI Taxonomy" id="51028"/>
    <lineage>
        <taxon>Eukaryota</taxon>
        <taxon>Metazoa</taxon>
        <taxon>Ecdysozoa</taxon>
        <taxon>Nematoda</taxon>
        <taxon>Chromadorea</taxon>
        <taxon>Rhabditida</taxon>
        <taxon>Spirurina</taxon>
        <taxon>Oxyuridomorpha</taxon>
        <taxon>Oxyuroidea</taxon>
        <taxon>Oxyuridae</taxon>
        <taxon>Enterobius</taxon>
    </lineage>
</organism>
<protein>
    <submittedName>
        <fullName evidence="1 3">Uncharacterized protein</fullName>
    </submittedName>
</protein>
<name>A0A0N4V048_ENTVE</name>
<dbReference type="Proteomes" id="UP000274131">
    <property type="component" value="Unassembled WGS sequence"/>
</dbReference>
<evidence type="ECO:0000313" key="2">
    <source>
        <dbReference type="Proteomes" id="UP000274131"/>
    </source>
</evidence>
<dbReference type="WBParaSite" id="EVEC_0000327501-mRNA-1">
    <property type="protein sequence ID" value="EVEC_0000327501-mRNA-1"/>
    <property type="gene ID" value="EVEC_0000327501"/>
</dbReference>
<dbReference type="AlphaFoldDB" id="A0A0N4V048"/>
<evidence type="ECO:0000313" key="3">
    <source>
        <dbReference type="WBParaSite" id="EVEC_0000327501-mRNA-1"/>
    </source>
</evidence>
<reference evidence="1 2" key="2">
    <citation type="submission" date="2018-10" db="EMBL/GenBank/DDBJ databases">
        <authorList>
            <consortium name="Pathogen Informatics"/>
        </authorList>
    </citation>
    <scope>NUCLEOTIDE SEQUENCE [LARGE SCALE GENOMIC DNA]</scope>
</reference>
<sequence>MLHLQIDSVKKLVILIFCLQNTITVIRKHLMGKVVSLHTQDILPMELYILMDLNFGL</sequence>
<dbReference type="EMBL" id="UXUI01007485">
    <property type="protein sequence ID" value="VDD87840.1"/>
    <property type="molecule type" value="Genomic_DNA"/>
</dbReference>
<reference evidence="3" key="1">
    <citation type="submission" date="2017-02" db="UniProtKB">
        <authorList>
            <consortium name="WormBaseParasite"/>
        </authorList>
    </citation>
    <scope>IDENTIFICATION</scope>
</reference>
<proteinExistence type="predicted"/>
<keyword evidence="2" id="KW-1185">Reference proteome</keyword>